<name>A0A5E4ZGN2_9BURK</name>
<feature type="domain" description="Zinc finger DksA/TraR C4-type" evidence="5">
    <location>
        <begin position="40"/>
        <end position="69"/>
    </location>
</feature>
<dbReference type="EMBL" id="CABPSQ010000001">
    <property type="protein sequence ID" value="VVE59817.1"/>
    <property type="molecule type" value="Genomic_DNA"/>
</dbReference>
<organism evidence="6 7">
    <name type="scientific">Pandoraea captiosa</name>
    <dbReference type="NCBI Taxonomy" id="2508302"/>
    <lineage>
        <taxon>Bacteria</taxon>
        <taxon>Pseudomonadati</taxon>
        <taxon>Pseudomonadota</taxon>
        <taxon>Betaproteobacteria</taxon>
        <taxon>Burkholderiales</taxon>
        <taxon>Burkholderiaceae</taxon>
        <taxon>Pandoraea</taxon>
    </lineage>
</organism>
<protein>
    <recommendedName>
        <fullName evidence="5">Zinc finger DksA/TraR C4-type domain-containing protein</fullName>
    </recommendedName>
</protein>
<dbReference type="Proteomes" id="UP000414136">
    <property type="component" value="Unassembled WGS sequence"/>
</dbReference>
<keyword evidence="1" id="KW-0479">Metal-binding</keyword>
<keyword evidence="7" id="KW-1185">Reference proteome</keyword>
<dbReference type="InterPro" id="IPR012783">
    <property type="entry name" value="Znf_C4_TraR"/>
</dbReference>
<evidence type="ECO:0000313" key="6">
    <source>
        <dbReference type="EMBL" id="VVE59817.1"/>
    </source>
</evidence>
<dbReference type="PANTHER" id="PTHR38777:SF1">
    <property type="entry name" value="DNAK SUPPRESSOR PROTEIN"/>
    <property type="match status" value="1"/>
</dbReference>
<gene>
    <name evidence="6" type="ORF">PCA31118_00025</name>
</gene>
<evidence type="ECO:0000256" key="4">
    <source>
        <dbReference type="PROSITE-ProRule" id="PRU00510"/>
    </source>
</evidence>
<dbReference type="InterPro" id="IPR000962">
    <property type="entry name" value="Znf_DskA_TraR"/>
</dbReference>
<evidence type="ECO:0000256" key="2">
    <source>
        <dbReference type="ARBA" id="ARBA00022771"/>
    </source>
</evidence>
<evidence type="ECO:0000259" key="5">
    <source>
        <dbReference type="Pfam" id="PF01258"/>
    </source>
</evidence>
<dbReference type="GO" id="GO:1900378">
    <property type="term" value="P:positive regulation of secondary metabolite biosynthetic process"/>
    <property type="evidence" value="ECO:0007669"/>
    <property type="project" value="TreeGrafter"/>
</dbReference>
<evidence type="ECO:0000256" key="1">
    <source>
        <dbReference type="ARBA" id="ARBA00022723"/>
    </source>
</evidence>
<dbReference type="OrthoDB" id="9811543at2"/>
<reference evidence="6 7" key="1">
    <citation type="submission" date="2019-08" db="EMBL/GenBank/DDBJ databases">
        <authorList>
            <person name="Peeters C."/>
        </authorList>
    </citation>
    <scope>NUCLEOTIDE SEQUENCE [LARGE SCALE GENOMIC DNA]</scope>
    <source>
        <strain evidence="6 7">LMG 31118</strain>
    </source>
</reference>
<dbReference type="GO" id="GO:0008270">
    <property type="term" value="F:zinc ion binding"/>
    <property type="evidence" value="ECO:0007669"/>
    <property type="project" value="UniProtKB-KW"/>
</dbReference>
<evidence type="ECO:0000313" key="7">
    <source>
        <dbReference type="Proteomes" id="UP000414136"/>
    </source>
</evidence>
<proteinExistence type="predicted"/>
<dbReference type="Pfam" id="PF01258">
    <property type="entry name" value="zf-dskA_traR"/>
    <property type="match status" value="1"/>
</dbReference>
<dbReference type="NCBIfam" id="TIGR02419">
    <property type="entry name" value="C4_traR_proteo"/>
    <property type="match status" value="1"/>
</dbReference>
<dbReference type="Gene3D" id="1.20.120.910">
    <property type="entry name" value="DksA, coiled-coil domain"/>
    <property type="match status" value="1"/>
</dbReference>
<dbReference type="PROSITE" id="PS51128">
    <property type="entry name" value="ZF_DKSA_2"/>
    <property type="match status" value="1"/>
</dbReference>
<comment type="caution">
    <text evidence="4">Lacks conserved residue(s) required for the propagation of feature annotation.</text>
</comment>
<dbReference type="RefSeq" id="WP_150621907.1">
    <property type="nucleotide sequence ID" value="NZ_CABPSQ010000001.1"/>
</dbReference>
<dbReference type="PANTHER" id="PTHR38777">
    <property type="entry name" value="FELS-2 PROPHAGE PROTEIN"/>
    <property type="match status" value="1"/>
</dbReference>
<dbReference type="SUPFAM" id="SSF57716">
    <property type="entry name" value="Glucocorticoid receptor-like (DNA-binding domain)"/>
    <property type="match status" value="1"/>
</dbReference>
<evidence type="ECO:0000256" key="3">
    <source>
        <dbReference type="ARBA" id="ARBA00022833"/>
    </source>
</evidence>
<sequence>MDDFDRATELEEKFRQAAIDATLTPRTYKPGESTAVCQNEACGEPIPDARRKAIPGCRFCVECQNRRERAIERRRHAGIL</sequence>
<keyword evidence="3" id="KW-0862">Zinc</keyword>
<dbReference type="AlphaFoldDB" id="A0A5E4ZGN2"/>
<accession>A0A5E4ZGN2</accession>
<keyword evidence="2" id="KW-0863">Zinc-finger</keyword>